<evidence type="ECO:0000313" key="4">
    <source>
        <dbReference type="Proteomes" id="UP001570511"/>
    </source>
</evidence>
<gene>
    <name evidence="3" type="ORF">OS889_04375</name>
</gene>
<evidence type="ECO:0000256" key="1">
    <source>
        <dbReference type="SAM" id="Phobius"/>
    </source>
</evidence>
<organism evidence="3 4">
    <name type="scientific">Halobellus rubicundus</name>
    <dbReference type="NCBI Taxonomy" id="2996466"/>
    <lineage>
        <taxon>Archaea</taxon>
        <taxon>Methanobacteriati</taxon>
        <taxon>Methanobacteriota</taxon>
        <taxon>Stenosarchaea group</taxon>
        <taxon>Halobacteria</taxon>
        <taxon>Halobacteriales</taxon>
        <taxon>Haloferacaceae</taxon>
        <taxon>Halobellus</taxon>
    </lineage>
</organism>
<dbReference type="EMBL" id="JBGNYA010000001">
    <property type="protein sequence ID" value="MFA1610238.1"/>
    <property type="molecule type" value="Genomic_DNA"/>
</dbReference>
<dbReference type="Proteomes" id="UP001570511">
    <property type="component" value="Unassembled WGS sequence"/>
</dbReference>
<comment type="caution">
    <text evidence="3">The sequence shown here is derived from an EMBL/GenBank/DDBJ whole genome shotgun (WGS) entry which is preliminary data.</text>
</comment>
<proteinExistence type="predicted"/>
<name>A0ABD5MCL9_9EURY</name>
<reference evidence="3 4" key="1">
    <citation type="submission" date="2024-08" db="EMBL/GenBank/DDBJ databases">
        <title>Halobellus sp. MBLA0158 whole genome sequence.</title>
        <authorList>
            <person name="Hwang C.Y."/>
            <person name="Cho E.-S."/>
            <person name="Seo M.-J."/>
        </authorList>
    </citation>
    <scope>NUCLEOTIDE SEQUENCE [LARGE SCALE GENOMIC DNA]</scope>
    <source>
        <strain evidence="3 4">MBLA0158</strain>
    </source>
</reference>
<dbReference type="PANTHER" id="PTHR28008">
    <property type="entry name" value="DOMAIN PROTEIN, PUTATIVE (AFU_ORTHOLOGUE AFUA_3G10980)-RELATED"/>
    <property type="match status" value="1"/>
</dbReference>
<evidence type="ECO:0000313" key="3">
    <source>
        <dbReference type="EMBL" id="MFA1610238.1"/>
    </source>
</evidence>
<feature type="domain" description="VanZ-like" evidence="2">
    <location>
        <begin position="58"/>
        <end position="121"/>
    </location>
</feature>
<dbReference type="Pfam" id="PF04892">
    <property type="entry name" value="VanZ"/>
    <property type="match status" value="1"/>
</dbReference>
<keyword evidence="4" id="KW-1185">Reference proteome</keyword>
<dbReference type="NCBIfam" id="NF037970">
    <property type="entry name" value="vanZ_1"/>
    <property type="match status" value="1"/>
</dbReference>
<protein>
    <submittedName>
        <fullName evidence="3">VanZ family protein</fullName>
    </submittedName>
</protein>
<dbReference type="InterPro" id="IPR006976">
    <property type="entry name" value="VanZ-like"/>
</dbReference>
<keyword evidence="1" id="KW-1133">Transmembrane helix</keyword>
<accession>A0ABD5MCL9</accession>
<keyword evidence="1" id="KW-0812">Transmembrane</keyword>
<feature type="transmembrane region" description="Helical" evidence="1">
    <location>
        <begin position="51"/>
        <end position="70"/>
    </location>
</feature>
<evidence type="ECO:0000259" key="2">
    <source>
        <dbReference type="Pfam" id="PF04892"/>
    </source>
</evidence>
<sequence>MAAATRRPRRLAVAWLAIVLLASVVDPSGVLPAQGANGSAGGGLAIGLDTWLHLGAYSVLAWLLAAAFDASGPRRGAALLAVVVAFAVGVGVEIIQAPIAARTASIADAVANAVGAVVGVAARTAWERVVGASPSEG</sequence>
<feature type="transmembrane region" description="Helical" evidence="1">
    <location>
        <begin position="77"/>
        <end position="95"/>
    </location>
</feature>
<dbReference type="AlphaFoldDB" id="A0ABD5MCL9"/>
<keyword evidence="1" id="KW-0472">Membrane</keyword>
<dbReference type="RefSeq" id="WP_372387636.1">
    <property type="nucleotide sequence ID" value="NZ_JBGNYA010000001.1"/>
</dbReference>
<dbReference type="PANTHER" id="PTHR28008:SF1">
    <property type="entry name" value="DOMAIN PROTEIN, PUTATIVE (AFU_ORTHOLOGUE AFUA_3G10980)-RELATED"/>
    <property type="match status" value="1"/>
</dbReference>